<dbReference type="EMBL" id="JAUKUD010000006">
    <property type="protein sequence ID" value="KAK0740022.1"/>
    <property type="molecule type" value="Genomic_DNA"/>
</dbReference>
<dbReference type="InterPro" id="IPR052164">
    <property type="entry name" value="Anthracycline_SecMetBiosynth"/>
</dbReference>
<dbReference type="Pfam" id="PF00903">
    <property type="entry name" value="Glyoxalase"/>
    <property type="match status" value="1"/>
</dbReference>
<dbReference type="InterPro" id="IPR029068">
    <property type="entry name" value="Glyas_Bleomycin-R_OHBP_Dase"/>
</dbReference>
<dbReference type="AlphaFoldDB" id="A0AA40BTE3"/>
<evidence type="ECO:0000313" key="3">
    <source>
        <dbReference type="Proteomes" id="UP001172155"/>
    </source>
</evidence>
<feature type="domain" description="Glyoxalase/fosfomycin resistance/dioxygenase" evidence="1">
    <location>
        <begin position="23"/>
        <end position="149"/>
    </location>
</feature>
<proteinExistence type="predicted"/>
<reference evidence="2" key="1">
    <citation type="submission" date="2023-06" db="EMBL/GenBank/DDBJ databases">
        <title>Genome-scale phylogeny and comparative genomics of the fungal order Sordariales.</title>
        <authorList>
            <consortium name="Lawrence Berkeley National Laboratory"/>
            <person name="Hensen N."/>
            <person name="Bonometti L."/>
            <person name="Westerberg I."/>
            <person name="Brannstrom I.O."/>
            <person name="Guillou S."/>
            <person name="Cros-Aarteil S."/>
            <person name="Calhoun S."/>
            <person name="Haridas S."/>
            <person name="Kuo A."/>
            <person name="Mondo S."/>
            <person name="Pangilinan J."/>
            <person name="Riley R."/>
            <person name="LaButti K."/>
            <person name="Andreopoulos B."/>
            <person name="Lipzen A."/>
            <person name="Chen C."/>
            <person name="Yanf M."/>
            <person name="Daum C."/>
            <person name="Ng V."/>
            <person name="Clum A."/>
            <person name="Steindorff A."/>
            <person name="Ohm R."/>
            <person name="Martin F."/>
            <person name="Silar P."/>
            <person name="Natvig D."/>
            <person name="Lalanne C."/>
            <person name="Gautier V."/>
            <person name="Ament-velasquez S.L."/>
            <person name="Kruys A."/>
            <person name="Hutchinson M.I."/>
            <person name="Powell A.J."/>
            <person name="Barry K."/>
            <person name="Miller A.N."/>
            <person name="Grigoriev I.V."/>
            <person name="Debuchy R."/>
            <person name="Gladieux P."/>
            <person name="Thoren M.H."/>
            <person name="Johannesson H."/>
        </authorList>
    </citation>
    <scope>NUCLEOTIDE SEQUENCE</scope>
    <source>
        <strain evidence="2">SMH3187-1</strain>
    </source>
</reference>
<sequence>MSQDSAATKPTNGPVAPGELCWLEVPCVDPERAFSFYQAVFGWAKPCNTDGPIPGYGEGIDSIHTFMHGKLYGAFVKMSNADNVAVTVDQELPFKMPITPYLLVADLDKTAAVVAASGGKVHVPKFACGPGGAMGHAARFIDTEGNVVAVWTPPVGKC</sequence>
<dbReference type="InterPro" id="IPR004360">
    <property type="entry name" value="Glyas_Fos-R_dOase_dom"/>
</dbReference>
<dbReference type="Gene3D" id="3.10.180.10">
    <property type="entry name" value="2,3-Dihydroxybiphenyl 1,2-Dioxygenase, domain 1"/>
    <property type="match status" value="1"/>
</dbReference>
<dbReference type="SUPFAM" id="SSF54593">
    <property type="entry name" value="Glyoxalase/Bleomycin resistance protein/Dihydroxybiphenyl dioxygenase"/>
    <property type="match status" value="1"/>
</dbReference>
<dbReference type="Proteomes" id="UP001172155">
    <property type="component" value="Unassembled WGS sequence"/>
</dbReference>
<accession>A0AA40BTE3</accession>
<organism evidence="2 3">
    <name type="scientific">Schizothecium vesticola</name>
    <dbReference type="NCBI Taxonomy" id="314040"/>
    <lineage>
        <taxon>Eukaryota</taxon>
        <taxon>Fungi</taxon>
        <taxon>Dikarya</taxon>
        <taxon>Ascomycota</taxon>
        <taxon>Pezizomycotina</taxon>
        <taxon>Sordariomycetes</taxon>
        <taxon>Sordariomycetidae</taxon>
        <taxon>Sordariales</taxon>
        <taxon>Schizotheciaceae</taxon>
        <taxon>Schizothecium</taxon>
    </lineage>
</organism>
<keyword evidence="3" id="KW-1185">Reference proteome</keyword>
<gene>
    <name evidence="2" type="ORF">B0T18DRAFT_331004</name>
</gene>
<comment type="caution">
    <text evidence="2">The sequence shown here is derived from an EMBL/GenBank/DDBJ whole genome shotgun (WGS) entry which is preliminary data.</text>
</comment>
<protein>
    <recommendedName>
        <fullName evidence="1">Glyoxalase/fosfomycin resistance/dioxygenase domain-containing protein</fullName>
    </recommendedName>
</protein>
<evidence type="ECO:0000259" key="1">
    <source>
        <dbReference type="Pfam" id="PF00903"/>
    </source>
</evidence>
<evidence type="ECO:0000313" key="2">
    <source>
        <dbReference type="EMBL" id="KAK0740022.1"/>
    </source>
</evidence>
<dbReference type="CDD" id="cd07247">
    <property type="entry name" value="SgaA_N_like"/>
    <property type="match status" value="1"/>
</dbReference>
<dbReference type="PANTHER" id="PTHR33993">
    <property type="entry name" value="GLYOXALASE-RELATED"/>
    <property type="match status" value="1"/>
</dbReference>
<name>A0AA40BTE3_9PEZI</name>